<name>A0A914M731_MELIC</name>
<evidence type="ECO:0000313" key="1">
    <source>
        <dbReference type="Proteomes" id="UP000887563"/>
    </source>
</evidence>
<dbReference type="WBParaSite" id="Minc3s01378g23289">
    <property type="protein sequence ID" value="Minc3s01378g23289"/>
    <property type="gene ID" value="Minc3s01378g23289"/>
</dbReference>
<proteinExistence type="predicted"/>
<protein>
    <submittedName>
        <fullName evidence="2">Candidate secreted effector</fullName>
    </submittedName>
</protein>
<sequence>MHNSLRIISIYMKYRRAHNTSSICTIWRGTRRTRIGSKSNLIIYYNMNGSMNCIITQIVQVESFHNNALSRERSISMQYQRL</sequence>
<keyword evidence="1" id="KW-1185">Reference proteome</keyword>
<reference evidence="2" key="1">
    <citation type="submission" date="2022-11" db="UniProtKB">
        <authorList>
            <consortium name="WormBaseParasite"/>
        </authorList>
    </citation>
    <scope>IDENTIFICATION</scope>
</reference>
<accession>A0A914M731</accession>
<evidence type="ECO:0000313" key="2">
    <source>
        <dbReference type="WBParaSite" id="Minc3s01378g23289"/>
    </source>
</evidence>
<dbReference type="AlphaFoldDB" id="A0A914M731"/>
<dbReference type="Proteomes" id="UP000887563">
    <property type="component" value="Unplaced"/>
</dbReference>
<organism evidence="1 2">
    <name type="scientific">Meloidogyne incognita</name>
    <name type="common">Southern root-knot nematode worm</name>
    <name type="synonym">Oxyuris incognita</name>
    <dbReference type="NCBI Taxonomy" id="6306"/>
    <lineage>
        <taxon>Eukaryota</taxon>
        <taxon>Metazoa</taxon>
        <taxon>Ecdysozoa</taxon>
        <taxon>Nematoda</taxon>
        <taxon>Chromadorea</taxon>
        <taxon>Rhabditida</taxon>
        <taxon>Tylenchina</taxon>
        <taxon>Tylenchomorpha</taxon>
        <taxon>Tylenchoidea</taxon>
        <taxon>Meloidogynidae</taxon>
        <taxon>Meloidogyninae</taxon>
        <taxon>Meloidogyne</taxon>
        <taxon>Meloidogyne incognita group</taxon>
    </lineage>
</organism>